<evidence type="ECO:0000256" key="1">
    <source>
        <dbReference type="SAM" id="Coils"/>
    </source>
</evidence>
<evidence type="ECO:0000259" key="2">
    <source>
        <dbReference type="Pfam" id="PF13476"/>
    </source>
</evidence>
<proteinExistence type="predicted"/>
<keyword evidence="4" id="KW-1185">Reference proteome</keyword>
<dbReference type="Pfam" id="PF13476">
    <property type="entry name" value="AAA_23"/>
    <property type="match status" value="1"/>
</dbReference>
<gene>
    <name evidence="3" type="primary">gp46</name>
    <name evidence="3" type="ORF">PHM1_133</name>
</gene>
<dbReference type="CDD" id="cd00267">
    <property type="entry name" value="ABC_ATPase"/>
    <property type="match status" value="1"/>
</dbReference>
<accession>E3SMW4</accession>
<feature type="domain" description="Rad50/SbcC-type AAA" evidence="2">
    <location>
        <begin position="8"/>
        <end position="237"/>
    </location>
</feature>
<dbReference type="InterPro" id="IPR038729">
    <property type="entry name" value="Rad50/SbcC_AAA"/>
</dbReference>
<keyword evidence="3" id="KW-0255">Endonuclease</keyword>
<dbReference type="EMBL" id="GU071101">
    <property type="protein sequence ID" value="ADO98757.1"/>
    <property type="molecule type" value="Genomic_DNA"/>
</dbReference>
<dbReference type="SUPFAM" id="SSF75712">
    <property type="entry name" value="Rad50 coiled-coil Zn hook"/>
    <property type="match status" value="1"/>
</dbReference>
<dbReference type="OrthoDB" id="6017at10239"/>
<evidence type="ECO:0000313" key="3">
    <source>
        <dbReference type="EMBL" id="ADO98757.1"/>
    </source>
</evidence>
<protein>
    <submittedName>
        <fullName evidence="3">Recombination endonuclease subunit</fullName>
    </submittedName>
</protein>
<keyword evidence="1" id="KW-0175">Coiled coil</keyword>
<dbReference type="Gene3D" id="3.40.50.300">
    <property type="entry name" value="P-loop containing nucleotide triphosphate hydrolases"/>
    <property type="match status" value="2"/>
</dbReference>
<organism evidence="3 4">
    <name type="scientific">Prochlorococcus phage P-HM1</name>
    <dbReference type="NCBI Taxonomy" id="445700"/>
    <lineage>
        <taxon>Viruses</taxon>
        <taxon>Duplodnaviria</taxon>
        <taxon>Heunggongvirae</taxon>
        <taxon>Uroviricota</taxon>
        <taxon>Caudoviricetes</taxon>
        <taxon>Eurybiavirus</taxon>
        <taxon>Eurybiavirus PHM2</taxon>
    </lineage>
</organism>
<dbReference type="GO" id="GO:0016887">
    <property type="term" value="F:ATP hydrolysis activity"/>
    <property type="evidence" value="ECO:0007669"/>
    <property type="project" value="InterPro"/>
</dbReference>
<keyword evidence="3" id="KW-0378">Hydrolase</keyword>
<dbReference type="PANTHER" id="PTHR32114">
    <property type="entry name" value="ABC TRANSPORTER ABCH.3"/>
    <property type="match status" value="1"/>
</dbReference>
<dbReference type="PANTHER" id="PTHR32114:SF2">
    <property type="entry name" value="ABC TRANSPORTER ABCH.3"/>
    <property type="match status" value="1"/>
</dbReference>
<dbReference type="KEGG" id="vg:10327046"/>
<keyword evidence="3" id="KW-0540">Nuclease</keyword>
<dbReference type="GO" id="GO:0006302">
    <property type="term" value="P:double-strand break repair"/>
    <property type="evidence" value="ECO:0007669"/>
    <property type="project" value="InterPro"/>
</dbReference>
<feature type="coiled-coil region" evidence="1">
    <location>
        <begin position="177"/>
        <end position="211"/>
    </location>
</feature>
<dbReference type="InterPro" id="IPR027417">
    <property type="entry name" value="P-loop_NTPase"/>
</dbReference>
<name>E3SMW4_9CAUD</name>
<dbReference type="GO" id="GO:0004519">
    <property type="term" value="F:endonuclease activity"/>
    <property type="evidence" value="ECO:0007669"/>
    <property type="project" value="UniProtKB-KW"/>
</dbReference>
<dbReference type="Proteomes" id="UP000006530">
    <property type="component" value="Segment"/>
</dbReference>
<dbReference type="SUPFAM" id="SSF52540">
    <property type="entry name" value="P-loop containing nucleoside triphosphate hydrolases"/>
    <property type="match status" value="1"/>
</dbReference>
<evidence type="ECO:0000313" key="4">
    <source>
        <dbReference type="Proteomes" id="UP000006530"/>
    </source>
</evidence>
<reference evidence="3 4" key="1">
    <citation type="journal article" date="2010" name="Environ. Microbiol.">
        <title>Genomic analysis of oceanic cyanobacterial myoviruses compared with T4-like myoviruses from diverse hosts and environments.</title>
        <authorList>
            <person name="Sullivan M.B."/>
            <person name="Huang K.H."/>
            <person name="Ignacio-Espinoza J.C."/>
            <person name="Berlin A.M."/>
            <person name="Kelly L."/>
            <person name="Weigele P.R."/>
            <person name="DeFrancesco A.S."/>
            <person name="Kern S.E."/>
            <person name="Thompson L.R."/>
            <person name="Young S."/>
            <person name="Yandava C."/>
            <person name="Fu R."/>
            <person name="Krastins B."/>
            <person name="Chase M."/>
            <person name="Sarracino D."/>
            <person name="Osburne M.S."/>
            <person name="Henn M.R."/>
            <person name="Chisholm S.W."/>
        </authorList>
    </citation>
    <scope>NUCLEOTIDE SEQUENCE [LARGE SCALE GENOMIC DNA]</scope>
    <source>
        <strain evidence="3">M4-247</strain>
    </source>
</reference>
<sequence length="573" mass="66199">MIIFKTVRWKNFLSTGNVFSEIQLDTSPATLIVGANGAGKSTFLDAMCYALFNKPFRKISKGQLVNAVNEKDTMVELEFSIGSREYMVRRGIKPSLFEIYLNSEKLKEEASQLEQQKYLEQSILGLNYKSFTQVVVLGSSCFVPFMQLNPPNRREVIEDLLDIRIFSTMNGILKERVKGIKENIREVEYQFELAKNKVETQQALIEHLKEQSNANTARRKTEIATIEKEITDITKDVDGDLKLSKSYEDKLEKFDSVDTDLSQLRIYENRFKDKQKAFKKEYKFFESNEHCPTCHQTITANFRSAKKVEITTQLGDIDKATVELKEKLDSILEQIAEKGNLTKELSRCQQAISESQREIQYRKRQIKAIEKKIDESTGSGSSLKQEKDKLKQLAKDGLKVEESLLDEKKVRDNYNTVTNMLRDTGIKSTIIKKYLPVMNQLINRYLKELDFYVSFELDENFMETIKSRFRDEFSYASFSEGEKMRIDLALLFTWRTIAKMKNSANTNLLILDEIFDSSLDTAGTDDFLKILHTVSDKTNVFVISHKTESLQDKFASTLMVEKKQNFSVITKEE</sequence>
<dbReference type="RefSeq" id="YP_004322558.1">
    <property type="nucleotide sequence ID" value="NC_015280.1"/>
</dbReference>
<dbReference type="GeneID" id="10327046"/>